<organism evidence="1 2">
    <name type="scientific">Ornithinimicrobium avium</name>
    <dbReference type="NCBI Taxonomy" id="2283195"/>
    <lineage>
        <taxon>Bacteria</taxon>
        <taxon>Bacillati</taxon>
        <taxon>Actinomycetota</taxon>
        <taxon>Actinomycetes</taxon>
        <taxon>Micrococcales</taxon>
        <taxon>Ornithinimicrobiaceae</taxon>
        <taxon>Ornithinimicrobium</taxon>
    </lineage>
</organism>
<dbReference type="Proteomes" id="UP000253790">
    <property type="component" value="Chromosome"/>
</dbReference>
<dbReference type="EMBL" id="CP031229">
    <property type="protein sequence ID" value="AXH97380.1"/>
    <property type="molecule type" value="Genomic_DNA"/>
</dbReference>
<protein>
    <recommendedName>
        <fullName evidence="3">Amidase domain-containing protein</fullName>
    </recommendedName>
</protein>
<dbReference type="KEGG" id="orn:DV701_15795"/>
<accession>A0A345NQS2</accession>
<evidence type="ECO:0008006" key="3">
    <source>
        <dbReference type="Google" id="ProtNLM"/>
    </source>
</evidence>
<sequence>MFVIGHWSQTDDAAAWAKAREGAAYRKVFWDNKYYTGKMNCSQLVWAAYKKQGIDVDNNGGKGVYPRNIRDDNDTVSYKSY</sequence>
<gene>
    <name evidence="1" type="ORF">DV701_15795</name>
</gene>
<dbReference type="AlphaFoldDB" id="A0A345NQS2"/>
<dbReference type="InterPro" id="IPR038765">
    <property type="entry name" value="Papain-like_cys_pep_sf"/>
</dbReference>
<reference evidence="1 2" key="1">
    <citation type="submission" date="2018-07" db="EMBL/GenBank/DDBJ databases">
        <title>Complete genome sequencing of Ornithinimicrobium sp. AMA3305.</title>
        <authorList>
            <person name="Bae J.-W."/>
        </authorList>
    </citation>
    <scope>NUCLEOTIDE SEQUENCE [LARGE SCALE GENOMIC DNA]</scope>
    <source>
        <strain evidence="1 2">AMA3305</strain>
    </source>
</reference>
<evidence type="ECO:0000313" key="1">
    <source>
        <dbReference type="EMBL" id="AXH97380.1"/>
    </source>
</evidence>
<keyword evidence="2" id="KW-1185">Reference proteome</keyword>
<dbReference type="SUPFAM" id="SSF54001">
    <property type="entry name" value="Cysteine proteinases"/>
    <property type="match status" value="1"/>
</dbReference>
<dbReference type="Gene3D" id="3.90.1720.10">
    <property type="entry name" value="endopeptidase domain like (from Nostoc punctiforme)"/>
    <property type="match status" value="1"/>
</dbReference>
<evidence type="ECO:0000313" key="2">
    <source>
        <dbReference type="Proteomes" id="UP000253790"/>
    </source>
</evidence>
<name>A0A345NQS2_9MICO</name>
<dbReference type="OrthoDB" id="3242865at2"/>
<proteinExistence type="predicted"/>